<dbReference type="PANTHER" id="PTHR22550">
    <property type="entry name" value="SPORE GERMINATION PROTEIN"/>
    <property type="match status" value="1"/>
</dbReference>
<evidence type="ECO:0000313" key="8">
    <source>
        <dbReference type="EMBL" id="GAA0315391.1"/>
    </source>
</evidence>
<comment type="subcellular location">
    <subcellularLocation>
        <location evidence="6">Cell membrane</location>
    </subcellularLocation>
    <subcellularLocation>
        <location evidence="1">Membrane</location>
        <topology evidence="1">Multi-pass membrane protein</topology>
    </subcellularLocation>
</comment>
<evidence type="ECO:0000256" key="7">
    <source>
        <dbReference type="SAM" id="Phobius"/>
    </source>
</evidence>
<sequence length="510" mass="57213">MIKFMAKLLSQKIPKKGASSNKQTDQDIDLKDKRIQKNYEANLTVLKQIYNVPTNVDVKFRDIHLKGSNKKACLIFIASITDTKTIEMHVLHPLLTHSFQDTKVDEIISAQNIQSVNTIRDILTDLNKGNAVLLIEGENTGYTVECSNVQSRSVDKAEDEVILKGPKEAFNEKAVTNISLIRKKIKNESLMVESAIVSKRSNNEVFLLYVKDLANEQLVSRVKKRLKHIDSDAIQNLGLLEQNIEDRKKSLFPTLLYTERPDRAASFLEDGYIVLLMDNSPASLIMPATFWSFFHNPEEHYLRFPYGNFTRLLRILAVFITLFTSATYVAITNFHSEMVPADLLLAIASTREKVPFPVLIEILIMELAFELIREAGLRVPSPIGPTIGIVGALILGQAAVEANIISPIIIIVVALGGLSSFAVSDISLNYTVRIARFLFIIGAGLLGIFGMTAVFVLGLIYMTSLESFGVPYLAPMTPRYTSSDDTIFRRLLQNERYRPGYVQPDDIKKR</sequence>
<gene>
    <name evidence="8" type="ORF">GCM10008967_02420</name>
</gene>
<dbReference type="PIRSF" id="PIRSF005690">
    <property type="entry name" value="GerBA"/>
    <property type="match status" value="1"/>
</dbReference>
<proteinExistence type="inferred from homology"/>
<dbReference type="InterPro" id="IPR050768">
    <property type="entry name" value="UPF0353/GerABKA_families"/>
</dbReference>
<evidence type="ECO:0000256" key="1">
    <source>
        <dbReference type="ARBA" id="ARBA00004141"/>
    </source>
</evidence>
<feature type="transmembrane region" description="Helical" evidence="7">
    <location>
        <begin position="435"/>
        <end position="462"/>
    </location>
</feature>
<evidence type="ECO:0000256" key="6">
    <source>
        <dbReference type="PIRNR" id="PIRNR005690"/>
    </source>
</evidence>
<name>A0ABN0VRG5_9BACI</name>
<evidence type="ECO:0000256" key="2">
    <source>
        <dbReference type="ARBA" id="ARBA00005278"/>
    </source>
</evidence>
<dbReference type="InterPro" id="IPR004995">
    <property type="entry name" value="Spore_Ger"/>
</dbReference>
<dbReference type="Proteomes" id="UP001500782">
    <property type="component" value="Unassembled WGS sequence"/>
</dbReference>
<accession>A0ABN0VRG5</accession>
<evidence type="ECO:0000313" key="9">
    <source>
        <dbReference type="Proteomes" id="UP001500782"/>
    </source>
</evidence>
<evidence type="ECO:0000256" key="3">
    <source>
        <dbReference type="ARBA" id="ARBA00022692"/>
    </source>
</evidence>
<feature type="transmembrane region" description="Helical" evidence="7">
    <location>
        <begin position="312"/>
        <end position="334"/>
    </location>
</feature>
<keyword evidence="9" id="KW-1185">Reference proteome</keyword>
<comment type="caution">
    <text evidence="8">The sequence shown here is derived from an EMBL/GenBank/DDBJ whole genome shotgun (WGS) entry which is preliminary data.</text>
</comment>
<keyword evidence="3 7" id="KW-0812">Transmembrane</keyword>
<evidence type="ECO:0000256" key="4">
    <source>
        <dbReference type="ARBA" id="ARBA00022989"/>
    </source>
</evidence>
<protein>
    <submittedName>
        <fullName evidence="8">Spore germination protein</fullName>
    </submittedName>
</protein>
<dbReference type="PANTHER" id="PTHR22550:SF5">
    <property type="entry name" value="LEUCINE ZIPPER PROTEIN 4"/>
    <property type="match status" value="1"/>
</dbReference>
<feature type="transmembrane region" description="Helical" evidence="7">
    <location>
        <begin position="404"/>
        <end position="423"/>
    </location>
</feature>
<keyword evidence="4 7" id="KW-1133">Transmembrane helix</keyword>
<keyword evidence="5 6" id="KW-0472">Membrane</keyword>
<dbReference type="EMBL" id="BAAADJ010000003">
    <property type="protein sequence ID" value="GAA0315391.1"/>
    <property type="molecule type" value="Genomic_DNA"/>
</dbReference>
<organism evidence="8 9">
    <name type="scientific">Bacillus carboniphilus</name>
    <dbReference type="NCBI Taxonomy" id="86663"/>
    <lineage>
        <taxon>Bacteria</taxon>
        <taxon>Bacillati</taxon>
        <taxon>Bacillota</taxon>
        <taxon>Bacilli</taxon>
        <taxon>Bacillales</taxon>
        <taxon>Bacillaceae</taxon>
        <taxon>Bacillus</taxon>
    </lineage>
</organism>
<comment type="similarity">
    <text evidence="2 6">Belongs to the GerABKA family.</text>
</comment>
<reference evidence="8 9" key="1">
    <citation type="journal article" date="2019" name="Int. J. Syst. Evol. Microbiol.">
        <title>The Global Catalogue of Microorganisms (GCM) 10K type strain sequencing project: providing services to taxonomists for standard genome sequencing and annotation.</title>
        <authorList>
            <consortium name="The Broad Institute Genomics Platform"/>
            <consortium name="The Broad Institute Genome Sequencing Center for Infectious Disease"/>
            <person name="Wu L."/>
            <person name="Ma J."/>
        </authorList>
    </citation>
    <scope>NUCLEOTIDE SEQUENCE [LARGE SCALE GENOMIC DNA]</scope>
    <source>
        <strain evidence="8 9">JCM 9731</strain>
    </source>
</reference>
<evidence type="ECO:0000256" key="5">
    <source>
        <dbReference type="ARBA" id="ARBA00023136"/>
    </source>
</evidence>
<dbReference type="Pfam" id="PF03323">
    <property type="entry name" value="GerA"/>
    <property type="match status" value="1"/>
</dbReference>